<dbReference type="GO" id="GO:0016020">
    <property type="term" value="C:membrane"/>
    <property type="evidence" value="ECO:0007669"/>
    <property type="project" value="InterPro"/>
</dbReference>
<dbReference type="InterPro" id="IPR004089">
    <property type="entry name" value="MCPsignal_dom"/>
</dbReference>
<dbReference type="Proteomes" id="UP000294664">
    <property type="component" value="Unassembled WGS sequence"/>
</dbReference>
<dbReference type="PANTHER" id="PTHR32089:SF112">
    <property type="entry name" value="LYSOZYME-LIKE PROTEIN-RELATED"/>
    <property type="match status" value="1"/>
</dbReference>
<sequence length="494" mass="52342">MTAKPLATAPRGAVVPSIDTRLLDHLPVAVLLCDPLGLVVSYANAAAVARLRHLDPLLPVTSASLTGTSLELFDKKIRQALRGFDTNAAGRALAFEIAGESFEVHASPVRDARQRLAFVQLTFAGHSRAEADADVRTQRLLQMVDDMPINVMTCDPHTFTIDYANKASIETLRRIESHLPIRADQLVGSSIDVFHKHPAHQRAMLADPKNLPHFARIRVGPETLDLRVSAMRTADGGYAGPMLTWSLMTESVAIAASVTEVVEAMTLTSQTVQSSSESLLTLTERSEQMASGVSAAAVEMSASFDEIFSRIRDASAMSRDTAERAGVTDRLVGGLSESVEKIGTVTALIEKIASQTNLLALNATIEAARVGEMGKGFAVVAQEVKALALQTAKATQDIRLQIEAVQGASGAAAKAVSDITQNVATMSEVFVALSAGMEEQSATSRSVSASITGVSQASGQIRDAALGVRGIATEVSGFAERLRGETANLVSRRS</sequence>
<dbReference type="SUPFAM" id="SSF58104">
    <property type="entry name" value="Methyl-accepting chemotaxis protein (MCP) signaling domain"/>
    <property type="match status" value="1"/>
</dbReference>
<protein>
    <submittedName>
        <fullName evidence="4">Methyl-accepting chemotaxis sensory transducer with Pas/Pac sensor</fullName>
    </submittedName>
</protein>
<comment type="caution">
    <text evidence="4">The sequence shown here is derived from an EMBL/GenBank/DDBJ whole genome shotgun (WGS) entry which is preliminary data.</text>
</comment>
<feature type="domain" description="Methyl-accepting transducer" evidence="3">
    <location>
        <begin position="254"/>
        <end position="476"/>
    </location>
</feature>
<reference evidence="4 5" key="1">
    <citation type="submission" date="2019-03" db="EMBL/GenBank/DDBJ databases">
        <title>Genomic Encyclopedia of Type Strains, Phase IV (KMG-IV): sequencing the most valuable type-strain genomes for metagenomic binning, comparative biology and taxonomic classification.</title>
        <authorList>
            <person name="Goeker M."/>
        </authorList>
    </citation>
    <scope>NUCLEOTIDE SEQUENCE [LARGE SCALE GENOMIC DNA]</scope>
    <source>
        <strain evidence="4 5">DSM 9035</strain>
    </source>
</reference>
<organism evidence="4 5">
    <name type="scientific">Aquabacter spiritensis</name>
    <dbReference type="NCBI Taxonomy" id="933073"/>
    <lineage>
        <taxon>Bacteria</taxon>
        <taxon>Pseudomonadati</taxon>
        <taxon>Pseudomonadota</taxon>
        <taxon>Alphaproteobacteria</taxon>
        <taxon>Hyphomicrobiales</taxon>
        <taxon>Xanthobacteraceae</taxon>
        <taxon>Aquabacter</taxon>
    </lineage>
</organism>
<proteinExistence type="predicted"/>
<evidence type="ECO:0000313" key="4">
    <source>
        <dbReference type="EMBL" id="TCT04287.1"/>
    </source>
</evidence>
<evidence type="ECO:0000256" key="2">
    <source>
        <dbReference type="PROSITE-ProRule" id="PRU00284"/>
    </source>
</evidence>
<dbReference type="Pfam" id="PF00015">
    <property type="entry name" value="MCPsignal"/>
    <property type="match status" value="1"/>
</dbReference>
<dbReference type="AlphaFoldDB" id="A0A4R3LZS3"/>
<dbReference type="GO" id="GO:0007165">
    <property type="term" value="P:signal transduction"/>
    <property type="evidence" value="ECO:0007669"/>
    <property type="project" value="UniProtKB-KW"/>
</dbReference>
<evidence type="ECO:0000256" key="1">
    <source>
        <dbReference type="ARBA" id="ARBA00023224"/>
    </source>
</evidence>
<gene>
    <name evidence="4" type="ORF">EDC64_107104</name>
</gene>
<dbReference type="SMART" id="SM00283">
    <property type="entry name" value="MA"/>
    <property type="match status" value="1"/>
</dbReference>
<evidence type="ECO:0000259" key="3">
    <source>
        <dbReference type="PROSITE" id="PS50111"/>
    </source>
</evidence>
<dbReference type="PANTHER" id="PTHR32089">
    <property type="entry name" value="METHYL-ACCEPTING CHEMOTAXIS PROTEIN MCPB"/>
    <property type="match status" value="1"/>
</dbReference>
<evidence type="ECO:0000313" key="5">
    <source>
        <dbReference type="Proteomes" id="UP000294664"/>
    </source>
</evidence>
<dbReference type="Gene3D" id="3.30.450.20">
    <property type="entry name" value="PAS domain"/>
    <property type="match status" value="2"/>
</dbReference>
<dbReference type="EMBL" id="SMAI01000007">
    <property type="protein sequence ID" value="TCT04287.1"/>
    <property type="molecule type" value="Genomic_DNA"/>
</dbReference>
<dbReference type="OrthoDB" id="2489132at2"/>
<dbReference type="Gene3D" id="1.10.287.950">
    <property type="entry name" value="Methyl-accepting chemotaxis protein"/>
    <property type="match status" value="1"/>
</dbReference>
<accession>A0A4R3LZS3</accession>
<dbReference type="RefSeq" id="WP_132031813.1">
    <property type="nucleotide sequence ID" value="NZ_SMAI01000007.1"/>
</dbReference>
<dbReference type="PROSITE" id="PS50111">
    <property type="entry name" value="CHEMOTAXIS_TRANSDUC_2"/>
    <property type="match status" value="1"/>
</dbReference>
<keyword evidence="5" id="KW-1185">Reference proteome</keyword>
<name>A0A4R3LZS3_9HYPH</name>
<keyword evidence="1 2" id="KW-0807">Transducer</keyword>